<accession>A0ABQ4CRA1</accession>
<dbReference type="PROSITE" id="PS50011">
    <property type="entry name" value="PROTEIN_KINASE_DOM"/>
    <property type="match status" value="1"/>
</dbReference>
<sequence>MSSDAATVHRADLGPLEYLGKGGTAVIYRLPRFSLPDTPPVVFKEYNAKTRKFGGHALRTGLLSLVQQRLRMATDERARWDERITWAVRVVDDDYGVCGILLPLIPDHFFQDLRGRTGTVSRGPREVDLLFGATADMARLGLPEATPVQRLGVAVQIAKVCARVHEQKLVLGDISGRNMVYDLDGPRPRVMVVDADGARLEGSQGAFGGQPHTPHWEPPEALLAAARLRAARRAGTVQSVTTPLNQTMMQNRATDVYKLGLMLVRVVDHGRGRSVNRKPKVAVDIFRTAWGANAADLLERSLSDRPADRPTARALYESMHRTVRTTPPPALPPGTKVGGFVFRDGVGWVRHGA</sequence>
<feature type="binding site" evidence="1">
    <location>
        <position position="44"/>
    </location>
    <ligand>
        <name>ATP</name>
        <dbReference type="ChEBI" id="CHEBI:30616"/>
    </ligand>
</feature>
<keyword evidence="1" id="KW-0067">ATP-binding</keyword>
<keyword evidence="4" id="KW-1185">Reference proteome</keyword>
<feature type="domain" description="Protein kinase" evidence="2">
    <location>
        <begin position="13"/>
        <end position="323"/>
    </location>
</feature>
<keyword evidence="1" id="KW-0547">Nucleotide-binding</keyword>
<gene>
    <name evidence="3" type="ORF">Asi02nite_33150</name>
</gene>
<comment type="caution">
    <text evidence="3">The sequence shown here is derived from an EMBL/GenBank/DDBJ whole genome shotgun (WGS) entry which is preliminary data.</text>
</comment>
<proteinExistence type="predicted"/>
<dbReference type="SUPFAM" id="SSF56112">
    <property type="entry name" value="Protein kinase-like (PK-like)"/>
    <property type="match status" value="1"/>
</dbReference>
<evidence type="ECO:0000256" key="1">
    <source>
        <dbReference type="PROSITE-ProRule" id="PRU10141"/>
    </source>
</evidence>
<dbReference type="InterPro" id="IPR000719">
    <property type="entry name" value="Prot_kinase_dom"/>
</dbReference>
<dbReference type="EMBL" id="BONE01000024">
    <property type="protein sequence ID" value="GIF73797.1"/>
    <property type="molecule type" value="Genomic_DNA"/>
</dbReference>
<evidence type="ECO:0000313" key="3">
    <source>
        <dbReference type="EMBL" id="GIF73797.1"/>
    </source>
</evidence>
<dbReference type="Gene3D" id="1.10.510.10">
    <property type="entry name" value="Transferase(Phosphotransferase) domain 1"/>
    <property type="match status" value="1"/>
</dbReference>
<evidence type="ECO:0000313" key="4">
    <source>
        <dbReference type="Proteomes" id="UP000604117"/>
    </source>
</evidence>
<organism evidence="3 4">
    <name type="scientific">Asanoa siamensis</name>
    <dbReference type="NCBI Taxonomy" id="926357"/>
    <lineage>
        <taxon>Bacteria</taxon>
        <taxon>Bacillati</taxon>
        <taxon>Actinomycetota</taxon>
        <taxon>Actinomycetes</taxon>
        <taxon>Micromonosporales</taxon>
        <taxon>Micromonosporaceae</taxon>
        <taxon>Asanoa</taxon>
    </lineage>
</organism>
<dbReference type="InterPro" id="IPR017441">
    <property type="entry name" value="Protein_kinase_ATP_BS"/>
</dbReference>
<dbReference type="Proteomes" id="UP000604117">
    <property type="component" value="Unassembled WGS sequence"/>
</dbReference>
<protein>
    <recommendedName>
        <fullName evidence="2">Protein kinase domain-containing protein</fullName>
    </recommendedName>
</protein>
<evidence type="ECO:0000259" key="2">
    <source>
        <dbReference type="PROSITE" id="PS50011"/>
    </source>
</evidence>
<name>A0ABQ4CRA1_9ACTN</name>
<dbReference type="InterPro" id="IPR011009">
    <property type="entry name" value="Kinase-like_dom_sf"/>
</dbReference>
<dbReference type="RefSeq" id="WP_203713889.1">
    <property type="nucleotide sequence ID" value="NZ_BONE01000024.1"/>
</dbReference>
<dbReference type="PROSITE" id="PS00107">
    <property type="entry name" value="PROTEIN_KINASE_ATP"/>
    <property type="match status" value="1"/>
</dbReference>
<reference evidence="3 4" key="1">
    <citation type="submission" date="2021-01" db="EMBL/GenBank/DDBJ databases">
        <title>Whole genome shotgun sequence of Asanoa siamensis NBRC 107932.</title>
        <authorList>
            <person name="Komaki H."/>
            <person name="Tamura T."/>
        </authorList>
    </citation>
    <scope>NUCLEOTIDE SEQUENCE [LARGE SCALE GENOMIC DNA]</scope>
    <source>
        <strain evidence="3 4">NBRC 107932</strain>
    </source>
</reference>